<dbReference type="Proteomes" id="UP000636755">
    <property type="component" value="Unassembled WGS sequence"/>
</dbReference>
<keyword evidence="5" id="KW-0645">Protease</keyword>
<name>A0ABR7HJ61_9FIRM</name>
<keyword evidence="5" id="KW-0031">Aminopeptidase</keyword>
<dbReference type="PROSITE" id="PS00491">
    <property type="entry name" value="PROLINE_PEPTIDASE"/>
    <property type="match status" value="1"/>
</dbReference>
<keyword evidence="1" id="KW-0479">Metal-binding</keyword>
<feature type="domain" description="Creatinase N-terminal" evidence="4">
    <location>
        <begin position="6"/>
        <end position="112"/>
    </location>
</feature>
<reference evidence="5 6" key="1">
    <citation type="submission" date="2020-08" db="EMBL/GenBank/DDBJ databases">
        <title>Genome public.</title>
        <authorList>
            <person name="Liu C."/>
            <person name="Sun Q."/>
        </authorList>
    </citation>
    <scope>NUCLEOTIDE SEQUENCE [LARGE SCALE GENOMIC DNA]</scope>
    <source>
        <strain evidence="5 6">NSJ-71</strain>
    </source>
</reference>
<dbReference type="EMBL" id="JACOPS010000001">
    <property type="protein sequence ID" value="MBC5727505.1"/>
    <property type="molecule type" value="Genomic_DNA"/>
</dbReference>
<dbReference type="SUPFAM" id="SSF53092">
    <property type="entry name" value="Creatinase/prolidase N-terminal domain"/>
    <property type="match status" value="1"/>
</dbReference>
<evidence type="ECO:0000256" key="2">
    <source>
        <dbReference type="ARBA" id="ARBA00022801"/>
    </source>
</evidence>
<dbReference type="Gene3D" id="3.90.230.10">
    <property type="entry name" value="Creatinase/methionine aminopeptidase superfamily"/>
    <property type="match status" value="1"/>
</dbReference>
<dbReference type="SUPFAM" id="SSF55920">
    <property type="entry name" value="Creatinase/aminopeptidase"/>
    <property type="match status" value="1"/>
</dbReference>
<sequence length="359" mass="40257">MNSLRTEKLRAFIKSPDTAVLIKNEINVGYFSGFHHSEGVFLLTSDKAYLLVDFRYFEAAQKFAVGCEVICFKKLIADISEILKKECVTKIVAEADTFTVAENDLYKEHFAEKGIEFYCDSALDKAVSNIRIIKDKSEFDKILKAQQIAEKAYNEILNYIKPGVSERKIAVEFEYLMKQYGAERISFDLITITGSKTSLPHGVPSDDVVKSGDLFTMDFGAVYDGYHSDTTRTVAVNFATDEQREIYNIVLKAQLAVLDEVKAGKTCSEIDKIARDIITEAGYGECFGHSTGHGVGLEIHELPNVSPRGEIILEEGMVITDEPGIYLPKKFGVRIEDMLYVTEKGYNNFVSLPKELIIL</sequence>
<dbReference type="InterPro" id="IPR000994">
    <property type="entry name" value="Pept_M24"/>
</dbReference>
<evidence type="ECO:0000256" key="1">
    <source>
        <dbReference type="ARBA" id="ARBA00022723"/>
    </source>
</evidence>
<evidence type="ECO:0000259" key="3">
    <source>
        <dbReference type="Pfam" id="PF00557"/>
    </source>
</evidence>
<dbReference type="InterPro" id="IPR029149">
    <property type="entry name" value="Creatin/AminoP/Spt16_N"/>
</dbReference>
<keyword evidence="2" id="KW-0378">Hydrolase</keyword>
<accession>A0ABR7HJ61</accession>
<evidence type="ECO:0000313" key="5">
    <source>
        <dbReference type="EMBL" id="MBC5727505.1"/>
    </source>
</evidence>
<comment type="caution">
    <text evidence="5">The sequence shown here is derived from an EMBL/GenBank/DDBJ whole genome shotgun (WGS) entry which is preliminary data.</text>
</comment>
<dbReference type="InterPro" id="IPR001131">
    <property type="entry name" value="Peptidase_M24B_aminopep-P_CS"/>
</dbReference>
<dbReference type="InterPro" id="IPR036005">
    <property type="entry name" value="Creatinase/aminopeptidase-like"/>
</dbReference>
<dbReference type="Gene3D" id="3.40.350.10">
    <property type="entry name" value="Creatinase/prolidase N-terminal domain"/>
    <property type="match status" value="1"/>
</dbReference>
<proteinExistence type="predicted"/>
<dbReference type="InterPro" id="IPR050659">
    <property type="entry name" value="Peptidase_M24B"/>
</dbReference>
<dbReference type="InterPro" id="IPR000587">
    <property type="entry name" value="Creatinase_N"/>
</dbReference>
<keyword evidence="6" id="KW-1185">Reference proteome</keyword>
<dbReference type="PANTHER" id="PTHR46112">
    <property type="entry name" value="AMINOPEPTIDASE"/>
    <property type="match status" value="1"/>
</dbReference>
<evidence type="ECO:0000259" key="4">
    <source>
        <dbReference type="Pfam" id="PF01321"/>
    </source>
</evidence>
<organism evidence="5 6">
    <name type="scientific">Ruminococcus intestinalis</name>
    <dbReference type="NCBI Taxonomy" id="2763066"/>
    <lineage>
        <taxon>Bacteria</taxon>
        <taxon>Bacillati</taxon>
        <taxon>Bacillota</taxon>
        <taxon>Clostridia</taxon>
        <taxon>Eubacteriales</taxon>
        <taxon>Oscillospiraceae</taxon>
        <taxon>Ruminococcus</taxon>
    </lineage>
</organism>
<dbReference type="GO" id="GO:0004177">
    <property type="term" value="F:aminopeptidase activity"/>
    <property type="evidence" value="ECO:0007669"/>
    <property type="project" value="UniProtKB-KW"/>
</dbReference>
<evidence type="ECO:0000313" key="6">
    <source>
        <dbReference type="Proteomes" id="UP000636755"/>
    </source>
</evidence>
<dbReference type="PRINTS" id="PR00599">
    <property type="entry name" value="MAPEPTIDASE"/>
</dbReference>
<feature type="domain" description="Peptidase M24" evidence="3">
    <location>
        <begin position="141"/>
        <end position="343"/>
    </location>
</feature>
<dbReference type="InterPro" id="IPR001714">
    <property type="entry name" value="Pept_M24_MAP"/>
</dbReference>
<gene>
    <name evidence="5" type="ORF">H8R91_02940</name>
</gene>
<dbReference type="Pfam" id="PF00557">
    <property type="entry name" value="Peptidase_M24"/>
    <property type="match status" value="1"/>
</dbReference>
<dbReference type="CDD" id="cd01092">
    <property type="entry name" value="APP-like"/>
    <property type="match status" value="1"/>
</dbReference>
<dbReference type="PANTHER" id="PTHR46112:SF3">
    <property type="entry name" value="AMINOPEPTIDASE YPDF"/>
    <property type="match status" value="1"/>
</dbReference>
<dbReference type="RefSeq" id="WP_186934800.1">
    <property type="nucleotide sequence ID" value="NZ_JACOPS010000001.1"/>
</dbReference>
<dbReference type="Pfam" id="PF01321">
    <property type="entry name" value="Creatinase_N"/>
    <property type="match status" value="1"/>
</dbReference>
<protein>
    <submittedName>
        <fullName evidence="5">Aminopeptidase P family protein</fullName>
    </submittedName>
</protein>